<accession>A0A8D8XC74</accession>
<dbReference type="EMBL" id="HBUF01295939">
    <property type="protein sequence ID" value="CAG6690109.1"/>
    <property type="molecule type" value="Transcribed_RNA"/>
</dbReference>
<proteinExistence type="predicted"/>
<organism evidence="1">
    <name type="scientific">Cacopsylla melanoneura</name>
    <dbReference type="NCBI Taxonomy" id="428564"/>
    <lineage>
        <taxon>Eukaryota</taxon>
        <taxon>Metazoa</taxon>
        <taxon>Ecdysozoa</taxon>
        <taxon>Arthropoda</taxon>
        <taxon>Hexapoda</taxon>
        <taxon>Insecta</taxon>
        <taxon>Pterygota</taxon>
        <taxon>Neoptera</taxon>
        <taxon>Paraneoptera</taxon>
        <taxon>Hemiptera</taxon>
        <taxon>Sternorrhyncha</taxon>
        <taxon>Psylloidea</taxon>
        <taxon>Psyllidae</taxon>
        <taxon>Psyllinae</taxon>
        <taxon>Cacopsylla</taxon>
    </lineage>
</organism>
<evidence type="ECO:0000313" key="1">
    <source>
        <dbReference type="EMBL" id="CAG6690108.1"/>
    </source>
</evidence>
<reference evidence="1" key="1">
    <citation type="submission" date="2021-05" db="EMBL/GenBank/DDBJ databases">
        <authorList>
            <person name="Alioto T."/>
            <person name="Alioto T."/>
            <person name="Gomez Garrido J."/>
        </authorList>
    </citation>
    <scope>NUCLEOTIDE SEQUENCE</scope>
</reference>
<dbReference type="AlphaFoldDB" id="A0A8D8XC74"/>
<dbReference type="EMBL" id="HBUF01295937">
    <property type="protein sequence ID" value="CAG6690108.1"/>
    <property type="molecule type" value="Transcribed_RNA"/>
</dbReference>
<protein>
    <submittedName>
        <fullName evidence="1">Uncharacterized protein</fullName>
    </submittedName>
</protein>
<sequence>MDLVTERKNTNALVKKNKKKSKTIQAYKLRDKETQKLYQEKVDENIDAHQENTRESEELEQMWTCFKNSILTAAETTCGLSVKGVKKKFTHWWTEEVKRIVKDKKIAWKKYLTTKSQTDYEMYKEKRTAAKNAVLMAKSKSWKEFGEKWKGPTKIIENCFTE</sequence>
<name>A0A8D8XC74_9HEMI</name>